<dbReference type="Gene3D" id="1.10.10.10">
    <property type="entry name" value="Winged helix-like DNA-binding domain superfamily/Winged helix DNA-binding domain"/>
    <property type="match status" value="1"/>
</dbReference>
<keyword evidence="6" id="KW-1185">Reference proteome</keyword>
<dbReference type="OrthoDB" id="1904211at2"/>
<evidence type="ECO:0000313" key="6">
    <source>
        <dbReference type="Proteomes" id="UP000325517"/>
    </source>
</evidence>
<dbReference type="InterPro" id="IPR036390">
    <property type="entry name" value="WH_DNA-bd_sf"/>
</dbReference>
<dbReference type="GO" id="GO:0003677">
    <property type="term" value="F:DNA binding"/>
    <property type="evidence" value="ECO:0007669"/>
    <property type="project" value="UniProtKB-KW"/>
</dbReference>
<name>A0A5J6SUM6_9BACI</name>
<protein>
    <submittedName>
        <fullName evidence="5">MarR family transcriptional regulator</fullName>
    </submittedName>
</protein>
<proteinExistence type="predicted"/>
<dbReference type="InterPro" id="IPR000835">
    <property type="entry name" value="HTH_MarR-typ"/>
</dbReference>
<keyword evidence="2" id="KW-0238">DNA-binding</keyword>
<feature type="domain" description="HTH marR-type" evidence="4">
    <location>
        <begin position="4"/>
        <end position="135"/>
    </location>
</feature>
<dbReference type="PROSITE" id="PS50995">
    <property type="entry name" value="HTH_MARR_2"/>
    <property type="match status" value="1"/>
</dbReference>
<evidence type="ECO:0000256" key="3">
    <source>
        <dbReference type="ARBA" id="ARBA00023163"/>
    </source>
</evidence>
<dbReference type="KEGG" id="psyo:PB01_20460"/>
<gene>
    <name evidence="5" type="ORF">PB01_20460</name>
</gene>
<dbReference type="AlphaFoldDB" id="A0A5J6SUM6"/>
<evidence type="ECO:0000256" key="1">
    <source>
        <dbReference type="ARBA" id="ARBA00023015"/>
    </source>
</evidence>
<dbReference type="SUPFAM" id="SSF46785">
    <property type="entry name" value="Winged helix' DNA-binding domain"/>
    <property type="match status" value="1"/>
</dbReference>
<dbReference type="PANTHER" id="PTHR42756:SF1">
    <property type="entry name" value="TRANSCRIPTIONAL REPRESSOR OF EMRAB OPERON"/>
    <property type="match status" value="1"/>
</dbReference>
<dbReference type="EMBL" id="CP031223">
    <property type="protein sequence ID" value="QFG01274.1"/>
    <property type="molecule type" value="Genomic_DNA"/>
</dbReference>
<dbReference type="SMART" id="SM00347">
    <property type="entry name" value="HTH_MARR"/>
    <property type="match status" value="1"/>
</dbReference>
<accession>A0A5J6SUM6</accession>
<keyword evidence="3" id="KW-0804">Transcription</keyword>
<dbReference type="Proteomes" id="UP000325517">
    <property type="component" value="Chromosome"/>
</dbReference>
<dbReference type="GO" id="GO:0003700">
    <property type="term" value="F:DNA-binding transcription factor activity"/>
    <property type="evidence" value="ECO:0007669"/>
    <property type="project" value="InterPro"/>
</dbReference>
<dbReference type="RefSeq" id="WP_151702144.1">
    <property type="nucleotide sequence ID" value="NZ_CP031223.1"/>
</dbReference>
<dbReference type="PANTHER" id="PTHR42756">
    <property type="entry name" value="TRANSCRIPTIONAL REGULATOR, MARR"/>
    <property type="match status" value="1"/>
</dbReference>
<reference evidence="5 6" key="1">
    <citation type="submission" date="2018-07" db="EMBL/GenBank/DDBJ databases">
        <title>Complete genome sequence of Psychrobacillus sp. PB01, isolated from iceberg, and comparative genome analysis of Psychrobacillus strains.</title>
        <authorList>
            <person name="Lee P.C."/>
        </authorList>
    </citation>
    <scope>NUCLEOTIDE SEQUENCE [LARGE SCALE GENOMIC DNA]</scope>
    <source>
        <strain evidence="5 6">PB01</strain>
    </source>
</reference>
<evidence type="ECO:0000313" key="5">
    <source>
        <dbReference type="EMBL" id="QFG01274.1"/>
    </source>
</evidence>
<organism evidence="5 6">
    <name type="scientific">Psychrobacillus glaciei</name>
    <dbReference type="NCBI Taxonomy" id="2283160"/>
    <lineage>
        <taxon>Bacteria</taxon>
        <taxon>Bacillati</taxon>
        <taxon>Bacillota</taxon>
        <taxon>Bacilli</taxon>
        <taxon>Bacillales</taxon>
        <taxon>Bacillaceae</taxon>
        <taxon>Psychrobacillus</taxon>
    </lineage>
</organism>
<keyword evidence="1" id="KW-0805">Transcription regulation</keyword>
<dbReference type="InterPro" id="IPR036388">
    <property type="entry name" value="WH-like_DNA-bd_sf"/>
</dbReference>
<evidence type="ECO:0000256" key="2">
    <source>
        <dbReference type="ARBA" id="ARBA00023125"/>
    </source>
</evidence>
<evidence type="ECO:0000259" key="4">
    <source>
        <dbReference type="PROSITE" id="PS50995"/>
    </source>
</evidence>
<dbReference type="Pfam" id="PF12802">
    <property type="entry name" value="MarR_2"/>
    <property type="match status" value="1"/>
</dbReference>
<sequence>MNISREFFQQLIQLYRPFENHLNIQLAKHDLYRAQWTILFYLSNNGSTSLVELSNYHGVEKPTITRTINRLEELGYVEQLPSHDKREKRMQLTLIGKNVYEDVRVTIDAYEQNILKGISETDQLKAIQTMDEIRNNILEQGAK</sequence>